<dbReference type="Pfam" id="PF10415">
    <property type="entry name" value="FumaraseC_C"/>
    <property type="match status" value="1"/>
</dbReference>
<dbReference type="FunFam" id="1.10.275.10:FF:000001">
    <property type="entry name" value="Fumarate hydratase, mitochondrial"/>
    <property type="match status" value="1"/>
</dbReference>
<dbReference type="Gene3D" id="1.20.200.10">
    <property type="entry name" value="Fumarase/aspartase (Central domain)"/>
    <property type="match status" value="1"/>
</dbReference>
<dbReference type="PANTHER" id="PTHR42696">
    <property type="entry name" value="ASPARTATE AMMONIA-LYASE"/>
    <property type="match status" value="1"/>
</dbReference>
<organism evidence="9 10">
    <name type="scientific">Wohlfahrtiimonas chitiniclastica</name>
    <dbReference type="NCBI Taxonomy" id="400946"/>
    <lineage>
        <taxon>Bacteria</taxon>
        <taxon>Pseudomonadati</taxon>
        <taxon>Pseudomonadota</taxon>
        <taxon>Gammaproteobacteria</taxon>
        <taxon>Cardiobacteriales</taxon>
        <taxon>Ignatzschineriaceae</taxon>
        <taxon>Wohlfahrtiimonas</taxon>
    </lineage>
</organism>
<feature type="domain" description="Fumarase C C-terminal" evidence="8">
    <location>
        <begin position="424"/>
        <end position="477"/>
    </location>
</feature>
<protein>
    <recommendedName>
        <fullName evidence="3 5">Aspartate ammonia-lyase</fullName>
        <shortName evidence="6">Aspartase</shortName>
        <ecNumber evidence="2 5">4.3.1.1</ecNumber>
    </recommendedName>
</protein>
<dbReference type="EMBL" id="JAGIBU010000002">
    <property type="protein sequence ID" value="MBS7824286.1"/>
    <property type="molecule type" value="Genomic_DNA"/>
</dbReference>
<dbReference type="GO" id="GO:0008797">
    <property type="term" value="F:aspartate ammonia-lyase activity"/>
    <property type="evidence" value="ECO:0007669"/>
    <property type="project" value="UniProtKB-UniRule"/>
</dbReference>
<dbReference type="InterPro" id="IPR020557">
    <property type="entry name" value="Fumarate_lyase_CS"/>
</dbReference>
<dbReference type="CDD" id="cd01357">
    <property type="entry name" value="Aspartase"/>
    <property type="match status" value="1"/>
</dbReference>
<comment type="caution">
    <text evidence="9">The sequence shown here is derived from an EMBL/GenBank/DDBJ whole genome shotgun (WGS) entry which is preliminary data.</text>
</comment>
<dbReference type="InterPro" id="IPR004708">
    <property type="entry name" value="ApsA"/>
</dbReference>
<evidence type="ECO:0000256" key="6">
    <source>
        <dbReference type="RuleBase" id="RU362017"/>
    </source>
</evidence>
<gene>
    <name evidence="9" type="primary">aspA</name>
    <name evidence="9" type="ORF">J7561_03600</name>
</gene>
<name>A0AB35BZ11_9GAMM</name>
<dbReference type="InterPro" id="IPR000362">
    <property type="entry name" value="Fumarate_lyase_fam"/>
</dbReference>
<evidence type="ECO:0000313" key="9">
    <source>
        <dbReference type="EMBL" id="MBS7824286.1"/>
    </source>
</evidence>
<evidence type="ECO:0000256" key="2">
    <source>
        <dbReference type="ARBA" id="ARBA00012992"/>
    </source>
</evidence>
<dbReference type="GO" id="GO:0006099">
    <property type="term" value="P:tricarboxylic acid cycle"/>
    <property type="evidence" value="ECO:0007669"/>
    <property type="project" value="InterPro"/>
</dbReference>
<dbReference type="InterPro" id="IPR024083">
    <property type="entry name" value="Fumarase/histidase_N"/>
</dbReference>
<dbReference type="PRINTS" id="PR00145">
    <property type="entry name" value="ARGSUCLYASE"/>
</dbReference>
<dbReference type="PROSITE" id="PS00163">
    <property type="entry name" value="FUMARATE_LYASES"/>
    <property type="match status" value="1"/>
</dbReference>
<evidence type="ECO:0000256" key="3">
    <source>
        <dbReference type="ARBA" id="ARBA00016146"/>
    </source>
</evidence>
<dbReference type="Pfam" id="PF00206">
    <property type="entry name" value="Lyase_1"/>
    <property type="match status" value="1"/>
</dbReference>
<feature type="domain" description="Fumarate lyase N-terminal" evidence="7">
    <location>
        <begin position="33"/>
        <end position="358"/>
    </location>
</feature>
<evidence type="ECO:0000256" key="4">
    <source>
        <dbReference type="ARBA" id="ARBA00023239"/>
    </source>
</evidence>
<evidence type="ECO:0000256" key="1">
    <source>
        <dbReference type="ARBA" id="ARBA00005596"/>
    </source>
</evidence>
<comment type="catalytic activity">
    <reaction evidence="6">
        <text>L-aspartate = fumarate + NH4(+)</text>
        <dbReference type="Rhea" id="RHEA:16601"/>
        <dbReference type="ChEBI" id="CHEBI:28938"/>
        <dbReference type="ChEBI" id="CHEBI:29806"/>
        <dbReference type="ChEBI" id="CHEBI:29991"/>
        <dbReference type="EC" id="4.3.1.1"/>
    </reaction>
</comment>
<dbReference type="RefSeq" id="WP_213403550.1">
    <property type="nucleotide sequence ID" value="NZ_JAGIBT010000002.1"/>
</dbReference>
<dbReference type="InterPro" id="IPR022761">
    <property type="entry name" value="Fumarate_lyase_N"/>
</dbReference>
<dbReference type="PRINTS" id="PR00149">
    <property type="entry name" value="FUMRATELYASE"/>
</dbReference>
<proteinExistence type="inferred from homology"/>
<dbReference type="PANTHER" id="PTHR42696:SF2">
    <property type="entry name" value="ASPARTATE AMMONIA-LYASE"/>
    <property type="match status" value="1"/>
</dbReference>
<dbReference type="GO" id="GO:0005829">
    <property type="term" value="C:cytosol"/>
    <property type="evidence" value="ECO:0007669"/>
    <property type="project" value="TreeGrafter"/>
</dbReference>
<dbReference type="InterPro" id="IPR018951">
    <property type="entry name" value="Fumarase_C_C"/>
</dbReference>
<evidence type="ECO:0000259" key="7">
    <source>
        <dbReference type="Pfam" id="PF00206"/>
    </source>
</evidence>
<evidence type="ECO:0000313" key="10">
    <source>
        <dbReference type="Proteomes" id="UP000680020"/>
    </source>
</evidence>
<dbReference type="AlphaFoldDB" id="A0AB35BZ11"/>
<comment type="similarity">
    <text evidence="1 6">Belongs to the class-II fumarase/aspartase family. Aspartase subfamily.</text>
</comment>
<evidence type="ECO:0000256" key="5">
    <source>
        <dbReference type="NCBIfam" id="TIGR00839"/>
    </source>
</evidence>
<dbReference type="GO" id="GO:0006531">
    <property type="term" value="P:aspartate metabolic process"/>
    <property type="evidence" value="ECO:0007669"/>
    <property type="project" value="InterPro"/>
</dbReference>
<sequence>MSAEILSTQIIHHKGEDMRTEVDLLGSKEISDECYYGVHTQRAMENFNISNQTISDMPEIVRGLALTKKAVALANKTLRVIEPHKADAIVTACDLILNEGRCLDQFPIDVFQGGAGTSSNMNANEVIANLALEVLGEAKGRYDIINPNNDVNLSQSTNDAYPSALRLGFYEKMQSLLTALAYLRDGLAIKAADYQDVLKMGRTQLQDAVPMSVGQEFNAFAAMLNAEIKALSIAADDLLTFNLGATAIGSGINTPANYPETVVKHLSELMGKPCRSAEDLFSATYDCSDLVTLHAGLKRCAIRLGKICNDLRLLTSGPRTALKEINLPELQAGSSIMPAKVNPVLPEVINQLCFKVMGNDVTVSLAADAGQLQLNVMEPVIVQAMYESMSLLHNGCHNLRDRCIDGITVNTDRCRDFVLNSIGIITYLNPVIGHAEGDIVGKICAQTGKSIKEVVLERGLMTEAELDELLSEENLLHPHHVAPKF</sequence>
<dbReference type="InterPro" id="IPR008948">
    <property type="entry name" value="L-Aspartase-like"/>
</dbReference>
<dbReference type="NCBIfam" id="NF008909">
    <property type="entry name" value="PRK12273.1"/>
    <property type="match status" value="1"/>
</dbReference>
<dbReference type="NCBIfam" id="TIGR00839">
    <property type="entry name" value="aspA"/>
    <property type="match status" value="1"/>
</dbReference>
<dbReference type="InterPro" id="IPR051546">
    <property type="entry name" value="Aspartate_Ammonia-Lyase"/>
</dbReference>
<reference evidence="9" key="1">
    <citation type="submission" date="2021-03" db="EMBL/GenBank/DDBJ databases">
        <title>Identification and antibiotic profiling of Wohlfahrtiimonas chitiniclastica, an underestimated human pathogen.</title>
        <authorList>
            <person name="Kopf A."/>
            <person name="Bunk B."/>
            <person name="Coldewey S."/>
            <person name="Gunzer F."/>
            <person name="Riedel T."/>
            <person name="Schroettner P."/>
        </authorList>
    </citation>
    <scope>NUCLEOTIDE SEQUENCE</scope>
    <source>
        <strain evidence="9">DSM 100917</strain>
    </source>
</reference>
<dbReference type="Proteomes" id="UP000680020">
    <property type="component" value="Unassembled WGS sequence"/>
</dbReference>
<dbReference type="EC" id="4.3.1.1" evidence="2 5"/>
<evidence type="ECO:0000259" key="8">
    <source>
        <dbReference type="Pfam" id="PF10415"/>
    </source>
</evidence>
<dbReference type="FunFam" id="1.20.200.10:FF:000001">
    <property type="entry name" value="Fumarate hydratase, mitochondrial"/>
    <property type="match status" value="1"/>
</dbReference>
<dbReference type="Gene3D" id="1.10.40.30">
    <property type="entry name" value="Fumarase/aspartase (C-terminal domain)"/>
    <property type="match status" value="1"/>
</dbReference>
<accession>A0AB35BZ11</accession>
<dbReference type="Gene3D" id="1.10.275.10">
    <property type="entry name" value="Fumarase/aspartase (N-terminal domain)"/>
    <property type="match status" value="1"/>
</dbReference>
<keyword evidence="4 6" id="KW-0456">Lyase</keyword>
<dbReference type="SUPFAM" id="SSF48557">
    <property type="entry name" value="L-aspartase-like"/>
    <property type="match status" value="1"/>
</dbReference>